<accession>A0A067EB60</accession>
<dbReference type="Proteomes" id="UP000027120">
    <property type="component" value="Unassembled WGS sequence"/>
</dbReference>
<dbReference type="Pfam" id="PF24758">
    <property type="entry name" value="LRR_At5g56370"/>
    <property type="match status" value="1"/>
</dbReference>
<dbReference type="InterPro" id="IPR036047">
    <property type="entry name" value="F-box-like_dom_sf"/>
</dbReference>
<dbReference type="SUPFAM" id="SSF81383">
    <property type="entry name" value="F-box domain"/>
    <property type="match status" value="1"/>
</dbReference>
<dbReference type="Gene3D" id="3.80.10.10">
    <property type="entry name" value="Ribonuclease Inhibitor"/>
    <property type="match status" value="1"/>
</dbReference>
<reference evidence="2 3" key="1">
    <citation type="submission" date="2014-04" db="EMBL/GenBank/DDBJ databases">
        <authorList>
            <consortium name="International Citrus Genome Consortium"/>
            <person name="Gmitter F."/>
            <person name="Chen C."/>
            <person name="Farmerie W."/>
            <person name="Harkins T."/>
            <person name="Desany B."/>
            <person name="Mohiuddin M."/>
            <person name="Kodira C."/>
            <person name="Borodovsky M."/>
            <person name="Lomsadze A."/>
            <person name="Burns P."/>
            <person name="Jenkins J."/>
            <person name="Prochnik S."/>
            <person name="Shu S."/>
            <person name="Chapman J."/>
            <person name="Pitluck S."/>
            <person name="Schmutz J."/>
            <person name="Rokhsar D."/>
        </authorList>
    </citation>
    <scope>NUCLEOTIDE SEQUENCE</scope>
</reference>
<dbReference type="SMART" id="SM00579">
    <property type="entry name" value="FBD"/>
    <property type="match status" value="1"/>
</dbReference>
<feature type="domain" description="F-box" evidence="1">
    <location>
        <begin position="15"/>
        <end position="51"/>
    </location>
</feature>
<proteinExistence type="predicted"/>
<sequence>MVVCLESPKCREDDGDRLCSLPEPVIHQIFSFMETIDVVRASAVSRKWRYLWLSVPYLSFDMSTISSNPQEIWSHEKFKDFVNWVLLSQSGSVSIQRFRLYCLSYANDYTVYRWVCAVARRNVQVFDLTVYGEVTELPHCLVTCESLEALKLACRQLRMCVLKLPFSVGFSRLKSLDLHNVEFLDHNLLHKFVSSRRLLEKLILKSCSFRDFKILDISSTSLKSLTLDNFGGDESGNYKVKIACPNLVSFNFLASWAPDFAFEDLDSLQNAFIFFDIIDRDERDNESCHILSKLLNELCEVKALKLSTAFLRFHFVLEERGFIPNSFNYLKSLVLSVSMADWVVPSIISLLNCSPNLEALTIYFEGEDCDDWKISNKSIFCLTCHLKTVELIHVAGDENELELVRFLLKNGHVLKKLSFSWMEDVENRKEIISRIMKLPRSSSNVALEFLEPKPHDDFLKY</sequence>
<evidence type="ECO:0000259" key="1">
    <source>
        <dbReference type="PROSITE" id="PS50181"/>
    </source>
</evidence>
<dbReference type="InterPro" id="IPR006566">
    <property type="entry name" value="FBD"/>
</dbReference>
<gene>
    <name evidence="2" type="ORF">CISIN_1g012562mg</name>
</gene>
<dbReference type="AlphaFoldDB" id="A0A067EB60"/>
<protein>
    <recommendedName>
        <fullName evidence="1">F-box domain-containing protein</fullName>
    </recommendedName>
</protein>
<dbReference type="SMART" id="SM00256">
    <property type="entry name" value="FBOX"/>
    <property type="match status" value="1"/>
</dbReference>
<dbReference type="InterPro" id="IPR055411">
    <property type="entry name" value="LRR_FXL15/At3g58940/PEG3-like"/>
</dbReference>
<dbReference type="Pfam" id="PF00646">
    <property type="entry name" value="F-box"/>
    <property type="match status" value="1"/>
</dbReference>
<dbReference type="eggNOG" id="ENOG502SNC5">
    <property type="taxonomic scope" value="Eukaryota"/>
</dbReference>
<dbReference type="InterPro" id="IPR032675">
    <property type="entry name" value="LRR_dom_sf"/>
</dbReference>
<dbReference type="PANTHER" id="PTHR31900:SF27">
    <property type="entry name" value="FBD DOMAIN-CONTAINING PROTEIN"/>
    <property type="match status" value="1"/>
</dbReference>
<organism evidence="2 3">
    <name type="scientific">Citrus sinensis</name>
    <name type="common">Sweet orange</name>
    <name type="synonym">Citrus aurantium var. sinensis</name>
    <dbReference type="NCBI Taxonomy" id="2711"/>
    <lineage>
        <taxon>Eukaryota</taxon>
        <taxon>Viridiplantae</taxon>
        <taxon>Streptophyta</taxon>
        <taxon>Embryophyta</taxon>
        <taxon>Tracheophyta</taxon>
        <taxon>Spermatophyta</taxon>
        <taxon>Magnoliopsida</taxon>
        <taxon>eudicotyledons</taxon>
        <taxon>Gunneridae</taxon>
        <taxon>Pentapetalae</taxon>
        <taxon>rosids</taxon>
        <taxon>malvids</taxon>
        <taxon>Sapindales</taxon>
        <taxon>Rutaceae</taxon>
        <taxon>Aurantioideae</taxon>
        <taxon>Citrus</taxon>
    </lineage>
</organism>
<dbReference type="Pfam" id="PF08387">
    <property type="entry name" value="FBD"/>
    <property type="match status" value="1"/>
</dbReference>
<dbReference type="STRING" id="2711.A0A067EB60"/>
<evidence type="ECO:0000313" key="2">
    <source>
        <dbReference type="EMBL" id="KDO52439.1"/>
    </source>
</evidence>
<dbReference type="EMBL" id="KK785034">
    <property type="protein sequence ID" value="KDO52439.1"/>
    <property type="molecule type" value="Genomic_DNA"/>
</dbReference>
<dbReference type="SUPFAM" id="SSF52047">
    <property type="entry name" value="RNI-like"/>
    <property type="match status" value="1"/>
</dbReference>
<evidence type="ECO:0000313" key="3">
    <source>
        <dbReference type="Proteomes" id="UP000027120"/>
    </source>
</evidence>
<dbReference type="PaxDb" id="2711-XP_006478806.1"/>
<name>A0A067EB60_CITSI</name>
<dbReference type="InterPro" id="IPR001810">
    <property type="entry name" value="F-box_dom"/>
</dbReference>
<dbReference type="Gene3D" id="1.20.1280.50">
    <property type="match status" value="1"/>
</dbReference>
<dbReference type="PROSITE" id="PS50181">
    <property type="entry name" value="FBOX"/>
    <property type="match status" value="1"/>
</dbReference>
<keyword evidence="3" id="KW-1185">Reference proteome</keyword>
<dbReference type="InterPro" id="IPR050232">
    <property type="entry name" value="FBL13/AtMIF1-like"/>
</dbReference>
<dbReference type="PANTHER" id="PTHR31900">
    <property type="entry name" value="F-BOX/RNI SUPERFAMILY PROTEIN-RELATED"/>
    <property type="match status" value="1"/>
</dbReference>